<dbReference type="GO" id="GO:0016787">
    <property type="term" value="F:hydrolase activity"/>
    <property type="evidence" value="ECO:0007669"/>
    <property type="project" value="UniProtKB-KW"/>
</dbReference>
<dbReference type="SUPFAM" id="SSF63817">
    <property type="entry name" value="Sortase"/>
    <property type="match status" value="1"/>
</dbReference>
<dbReference type="InterPro" id="IPR005754">
    <property type="entry name" value="Sortase"/>
</dbReference>
<sequence length="192" mass="21503">MVRLVAVGLIVIGLMVMAWPDLQQAEHMQEEQGLVESFQAMNDHLKVEAQTASTPMNQTFRDEDVYGLIHIEELGLTLPLLDDISTQSLDIGAGLIRQGNRFGEPGNIGIAAHRSRTEGRLFSRLDQVERGDEITIETRDKMVEYEVFQITVVTPEDIDILQDKGDQSIITLITCTTDGEKRLIVQAKNTRL</sequence>
<dbReference type="Proteomes" id="UP001224359">
    <property type="component" value="Unassembled WGS sequence"/>
</dbReference>
<keyword evidence="3" id="KW-1185">Reference proteome</keyword>
<dbReference type="InterPro" id="IPR042000">
    <property type="entry name" value="Sortase_D_2"/>
</dbReference>
<dbReference type="CDD" id="cd06166">
    <property type="entry name" value="Sortase_D_2"/>
    <property type="match status" value="1"/>
</dbReference>
<accession>A0ABT9VB84</accession>
<evidence type="ECO:0000313" key="2">
    <source>
        <dbReference type="EMBL" id="MDQ0158070.1"/>
    </source>
</evidence>
<gene>
    <name evidence="2" type="ORF">J2S77_000020</name>
</gene>
<evidence type="ECO:0000313" key="3">
    <source>
        <dbReference type="Proteomes" id="UP001224359"/>
    </source>
</evidence>
<protein>
    <submittedName>
        <fullName evidence="2">Sortase A</fullName>
        <ecNumber evidence="2">3.4.22.70</ecNumber>
    </submittedName>
</protein>
<comment type="caution">
    <text evidence="2">The sequence shown here is derived from an EMBL/GenBank/DDBJ whole genome shotgun (WGS) entry which is preliminary data.</text>
</comment>
<dbReference type="EMBL" id="JAUSTQ010000001">
    <property type="protein sequence ID" value="MDQ0158070.1"/>
    <property type="molecule type" value="Genomic_DNA"/>
</dbReference>
<dbReference type="InterPro" id="IPR023365">
    <property type="entry name" value="Sortase_dom-sf"/>
</dbReference>
<dbReference type="Gene3D" id="2.40.260.10">
    <property type="entry name" value="Sortase"/>
    <property type="match status" value="1"/>
</dbReference>
<dbReference type="NCBIfam" id="TIGR01076">
    <property type="entry name" value="sortase_fam"/>
    <property type="match status" value="1"/>
</dbReference>
<reference evidence="2 3" key="1">
    <citation type="submission" date="2023-07" db="EMBL/GenBank/DDBJ databases">
        <title>Genomic Encyclopedia of Type Strains, Phase IV (KMG-IV): sequencing the most valuable type-strain genomes for metagenomic binning, comparative biology and taxonomic classification.</title>
        <authorList>
            <person name="Goeker M."/>
        </authorList>
    </citation>
    <scope>NUCLEOTIDE SEQUENCE [LARGE SCALE GENOMIC DNA]</scope>
    <source>
        <strain evidence="2 3">DSM 16460</strain>
    </source>
</reference>
<dbReference type="Pfam" id="PF04203">
    <property type="entry name" value="Sortase"/>
    <property type="match status" value="1"/>
</dbReference>
<name>A0ABT9VB84_9BACI</name>
<evidence type="ECO:0000256" key="1">
    <source>
        <dbReference type="ARBA" id="ARBA00022801"/>
    </source>
</evidence>
<organism evidence="2 3">
    <name type="scientific">Alkalibacillus salilacus</name>
    <dbReference type="NCBI Taxonomy" id="284582"/>
    <lineage>
        <taxon>Bacteria</taxon>
        <taxon>Bacillati</taxon>
        <taxon>Bacillota</taxon>
        <taxon>Bacilli</taxon>
        <taxon>Bacillales</taxon>
        <taxon>Bacillaceae</taxon>
        <taxon>Alkalibacillus</taxon>
    </lineage>
</organism>
<proteinExistence type="predicted"/>
<dbReference type="EC" id="3.4.22.70" evidence="2"/>
<dbReference type="RefSeq" id="WP_306973487.1">
    <property type="nucleotide sequence ID" value="NZ_JAUSTQ010000001.1"/>
</dbReference>
<keyword evidence="1 2" id="KW-0378">Hydrolase</keyword>